<dbReference type="EMBL" id="SRLO01000173">
    <property type="protein sequence ID" value="TNN69671.1"/>
    <property type="molecule type" value="Genomic_DNA"/>
</dbReference>
<accession>A0A4Z2HVQ3</accession>
<feature type="region of interest" description="Disordered" evidence="1">
    <location>
        <begin position="1"/>
        <end position="35"/>
    </location>
</feature>
<sequence>MLSLPIRPLMGVTGTRRHDTSKPSKSRRARDATGLTLSVNTTPSFQTWYFMSMELNLHETSHG</sequence>
<dbReference type="AlphaFoldDB" id="A0A4Z2HVQ3"/>
<evidence type="ECO:0000313" key="2">
    <source>
        <dbReference type="EMBL" id="TNN69671.1"/>
    </source>
</evidence>
<reference evidence="2 3" key="1">
    <citation type="submission" date="2019-03" db="EMBL/GenBank/DDBJ databases">
        <title>First draft genome of Liparis tanakae, snailfish: a comprehensive survey of snailfish specific genes.</title>
        <authorList>
            <person name="Kim W."/>
            <person name="Song I."/>
            <person name="Jeong J.-H."/>
            <person name="Kim D."/>
            <person name="Kim S."/>
            <person name="Ryu S."/>
            <person name="Song J.Y."/>
            <person name="Lee S.K."/>
        </authorList>
    </citation>
    <scope>NUCLEOTIDE SEQUENCE [LARGE SCALE GENOMIC DNA]</scope>
    <source>
        <tissue evidence="2">Muscle</tissue>
    </source>
</reference>
<gene>
    <name evidence="2" type="ORF">EYF80_020161</name>
</gene>
<organism evidence="2 3">
    <name type="scientific">Liparis tanakae</name>
    <name type="common">Tanaka's snailfish</name>
    <dbReference type="NCBI Taxonomy" id="230148"/>
    <lineage>
        <taxon>Eukaryota</taxon>
        <taxon>Metazoa</taxon>
        <taxon>Chordata</taxon>
        <taxon>Craniata</taxon>
        <taxon>Vertebrata</taxon>
        <taxon>Euteleostomi</taxon>
        <taxon>Actinopterygii</taxon>
        <taxon>Neopterygii</taxon>
        <taxon>Teleostei</taxon>
        <taxon>Neoteleostei</taxon>
        <taxon>Acanthomorphata</taxon>
        <taxon>Eupercaria</taxon>
        <taxon>Perciformes</taxon>
        <taxon>Cottioidei</taxon>
        <taxon>Cottales</taxon>
        <taxon>Liparidae</taxon>
        <taxon>Liparis</taxon>
    </lineage>
</organism>
<evidence type="ECO:0000256" key="1">
    <source>
        <dbReference type="SAM" id="MobiDB-lite"/>
    </source>
</evidence>
<keyword evidence="3" id="KW-1185">Reference proteome</keyword>
<protein>
    <submittedName>
        <fullName evidence="2">Uncharacterized protein</fullName>
    </submittedName>
</protein>
<name>A0A4Z2HVQ3_9TELE</name>
<comment type="caution">
    <text evidence="2">The sequence shown here is derived from an EMBL/GenBank/DDBJ whole genome shotgun (WGS) entry which is preliminary data.</text>
</comment>
<proteinExistence type="predicted"/>
<evidence type="ECO:0000313" key="3">
    <source>
        <dbReference type="Proteomes" id="UP000314294"/>
    </source>
</evidence>
<dbReference type="Proteomes" id="UP000314294">
    <property type="component" value="Unassembled WGS sequence"/>
</dbReference>